<dbReference type="AlphaFoldDB" id="A0A1K2F3A6"/>
<name>A0A1K2F3A6_STRAR</name>
<accession>A0A1K2F3A6</accession>
<sequence>MTYRTVKLFADAVAPEDLFRGQWQGRPSKLDAFKPYLDDRWNQGCTNA</sequence>
<dbReference type="RefSeq" id="WP_177328315.1">
    <property type="nucleotide sequence ID" value="NZ_CP108278.1"/>
</dbReference>
<organism evidence="1 2">
    <name type="scientific">Streptomyces atratus</name>
    <dbReference type="NCBI Taxonomy" id="1893"/>
    <lineage>
        <taxon>Bacteria</taxon>
        <taxon>Bacillati</taxon>
        <taxon>Actinomycetota</taxon>
        <taxon>Actinomycetes</taxon>
        <taxon>Kitasatosporales</taxon>
        <taxon>Streptomycetaceae</taxon>
        <taxon>Streptomyces</taxon>
    </lineage>
</organism>
<protein>
    <submittedName>
        <fullName evidence="1">Uncharacterized protein</fullName>
    </submittedName>
</protein>
<reference evidence="1 2" key="1">
    <citation type="submission" date="2016-11" db="EMBL/GenBank/DDBJ databases">
        <authorList>
            <person name="Jaros S."/>
            <person name="Januszkiewicz K."/>
            <person name="Wedrychowicz H."/>
        </authorList>
    </citation>
    <scope>NUCLEOTIDE SEQUENCE [LARGE SCALE GENOMIC DNA]</scope>
    <source>
        <strain evidence="1 2">OK807</strain>
    </source>
</reference>
<gene>
    <name evidence="1" type="ORF">SAMN02787144_102850</name>
</gene>
<dbReference type="EMBL" id="FPJO01000028">
    <property type="protein sequence ID" value="SFY41732.1"/>
    <property type="molecule type" value="Genomic_DNA"/>
</dbReference>
<dbReference type="Proteomes" id="UP000181909">
    <property type="component" value="Unassembled WGS sequence"/>
</dbReference>
<evidence type="ECO:0000313" key="2">
    <source>
        <dbReference type="Proteomes" id="UP000181909"/>
    </source>
</evidence>
<evidence type="ECO:0000313" key="1">
    <source>
        <dbReference type="EMBL" id="SFY41732.1"/>
    </source>
</evidence>
<proteinExistence type="predicted"/>